<dbReference type="EMBL" id="GL833136">
    <property type="protein sequence ID" value="EGB06217.1"/>
    <property type="molecule type" value="Genomic_DNA"/>
</dbReference>
<feature type="compositionally biased region" description="Pro residues" evidence="1">
    <location>
        <begin position="548"/>
        <end position="560"/>
    </location>
</feature>
<feature type="region of interest" description="Disordered" evidence="1">
    <location>
        <begin position="529"/>
        <end position="563"/>
    </location>
</feature>
<dbReference type="InterPro" id="IPR041667">
    <property type="entry name" value="Cupin_8"/>
</dbReference>
<dbReference type="InterPro" id="IPR036770">
    <property type="entry name" value="Ankyrin_rpt-contain_sf"/>
</dbReference>
<feature type="compositionally biased region" description="Basic and acidic residues" evidence="1">
    <location>
        <begin position="642"/>
        <end position="659"/>
    </location>
</feature>
<dbReference type="Pfam" id="PF13621">
    <property type="entry name" value="Cupin_8"/>
    <property type="match status" value="1"/>
</dbReference>
<dbReference type="SUPFAM" id="SSF48403">
    <property type="entry name" value="Ankyrin repeat"/>
    <property type="match status" value="1"/>
</dbReference>
<dbReference type="Gene3D" id="1.25.40.20">
    <property type="entry name" value="Ankyrin repeat-containing domain"/>
    <property type="match status" value="1"/>
</dbReference>
<keyword evidence="4" id="KW-1185">Reference proteome</keyword>
<name>F0YF74_AURAN</name>
<sequence length="730" mass="76760">MNQCDGGSCRISLPRPGDGDARVFDGAASSQRHVSMPLATFLAVAVARDADADPDAAAVARTVPGFDDADAHDDLYACQLAPVLALAGSGAPAAPLREALAAGALACVPAWAAAARAAAEAALDGGEGDASLHAWLGASRGLGTTTAAHYDGYQNFMCVLSGRKTVELWPPGERALCASAPAWEHHARAAPPPPAAVFDVGAGDAAFWPEGWWHRVTSAPRTRAVNVWWRGARHALVSLPAPLAPFALRTLAHRCAEAHLKTVVDAARGKRRRVEGVDPLLPAARVRAAAAALGEAAWRDAVARFDDETCYLVDELHDDLDVFFPGPDAADARAAFDAKKDRYAADALAAVVRDITGTSDESMDPKRSAPVEWSPSASERQLSPYEYLQFIQRKAVSENAVVKAVRLDDLEPLRAAVRGGRRMNACNRYGETLVHAACRAGSQRSLAYLLAHGGTLRCCDDAGRVPLHESCRAGQPCLAIALRILLEDSRQAHALDARGSAPLEYAPPEAWKAWYAFLHEHKQRLRGLVADHPSKAGKGRAGESPRSRSPPRPEAAPAPPRAAALPGAANFAAAAALPPSPMPPPPPRPGRAPSPVLRSPPLESSGGSAPNSCPTRTRSMLDALSPMLPTVEAIAPQRALKHRGDGPGDRGAARRRDAAAKAFTSLSAHARSPDAGAARPGLRPAAFVAAPDESEPSSRNDDGDFSSDSDDDDAAAPHVWSPRNPNPRGP</sequence>
<dbReference type="PANTHER" id="PTHR12461:SF102">
    <property type="entry name" value="LYSINE-SPECIFIC DEMETHYLASE JMJ31"/>
    <property type="match status" value="1"/>
</dbReference>
<evidence type="ECO:0000259" key="2">
    <source>
        <dbReference type="PROSITE" id="PS51184"/>
    </source>
</evidence>
<evidence type="ECO:0000313" key="4">
    <source>
        <dbReference type="Proteomes" id="UP000002729"/>
    </source>
</evidence>
<organism evidence="4">
    <name type="scientific">Aureococcus anophagefferens</name>
    <name type="common">Harmful bloom alga</name>
    <dbReference type="NCBI Taxonomy" id="44056"/>
    <lineage>
        <taxon>Eukaryota</taxon>
        <taxon>Sar</taxon>
        <taxon>Stramenopiles</taxon>
        <taxon>Ochrophyta</taxon>
        <taxon>Pelagophyceae</taxon>
        <taxon>Pelagomonadales</taxon>
        <taxon>Pelagomonadaceae</taxon>
        <taxon>Aureococcus</taxon>
    </lineage>
</organism>
<dbReference type="Proteomes" id="UP000002729">
    <property type="component" value="Unassembled WGS sequence"/>
</dbReference>
<reference evidence="3 4" key="1">
    <citation type="journal article" date="2011" name="Proc. Natl. Acad. Sci. U.S.A.">
        <title>Niche of harmful alga Aureococcus anophagefferens revealed through ecogenomics.</title>
        <authorList>
            <person name="Gobler C.J."/>
            <person name="Berry D.L."/>
            <person name="Dyhrman S.T."/>
            <person name="Wilhelm S.W."/>
            <person name="Salamov A."/>
            <person name="Lobanov A.V."/>
            <person name="Zhang Y."/>
            <person name="Collier J.L."/>
            <person name="Wurch L.L."/>
            <person name="Kustka A.B."/>
            <person name="Dill B.D."/>
            <person name="Shah M."/>
            <person name="VerBerkmoes N.C."/>
            <person name="Kuo A."/>
            <person name="Terry A."/>
            <person name="Pangilinan J."/>
            <person name="Lindquist E.A."/>
            <person name="Lucas S."/>
            <person name="Paulsen I.T."/>
            <person name="Hattenrath-Lehmann T.K."/>
            <person name="Talmage S.C."/>
            <person name="Walker E.A."/>
            <person name="Koch F."/>
            <person name="Burson A.M."/>
            <person name="Marcoval M.A."/>
            <person name="Tang Y.Z."/>
            <person name="Lecleir G.R."/>
            <person name="Coyne K.J."/>
            <person name="Berg G.M."/>
            <person name="Bertrand E.M."/>
            <person name="Saito M.A."/>
            <person name="Gladyshev V.N."/>
            <person name="Grigoriev I.V."/>
        </authorList>
    </citation>
    <scope>NUCLEOTIDE SEQUENCE [LARGE SCALE GENOMIC DNA]</scope>
    <source>
        <strain evidence="4">CCMP 1984</strain>
    </source>
</reference>
<protein>
    <recommendedName>
        <fullName evidence="2">JmjC domain-containing protein</fullName>
    </recommendedName>
</protein>
<dbReference type="InParanoid" id="F0YF74"/>
<dbReference type="OrthoDB" id="204260at2759"/>
<dbReference type="KEGG" id="aaf:AURANDRAFT_65852"/>
<gene>
    <name evidence="3" type="ORF">AURANDRAFT_65852</name>
</gene>
<feature type="compositionally biased region" description="Low complexity" evidence="1">
    <location>
        <begin position="675"/>
        <end position="686"/>
    </location>
</feature>
<feature type="region of interest" description="Disordered" evidence="1">
    <location>
        <begin position="632"/>
        <end position="730"/>
    </location>
</feature>
<feature type="compositionally biased region" description="Pro residues" evidence="1">
    <location>
        <begin position="578"/>
        <end position="592"/>
    </location>
</feature>
<dbReference type="PANTHER" id="PTHR12461">
    <property type="entry name" value="HYPOXIA-INDUCIBLE FACTOR 1 ALPHA INHIBITOR-RELATED"/>
    <property type="match status" value="1"/>
</dbReference>
<proteinExistence type="predicted"/>
<accession>F0YF74</accession>
<evidence type="ECO:0000256" key="1">
    <source>
        <dbReference type="SAM" id="MobiDB-lite"/>
    </source>
</evidence>
<dbReference type="PROSITE" id="PS51184">
    <property type="entry name" value="JMJC"/>
    <property type="match status" value="1"/>
</dbReference>
<evidence type="ECO:0000313" key="3">
    <source>
        <dbReference type="EMBL" id="EGB06217.1"/>
    </source>
</evidence>
<feature type="compositionally biased region" description="Acidic residues" evidence="1">
    <location>
        <begin position="703"/>
        <end position="714"/>
    </location>
</feature>
<dbReference type="SUPFAM" id="SSF51197">
    <property type="entry name" value="Clavaminate synthase-like"/>
    <property type="match status" value="1"/>
</dbReference>
<dbReference type="InterPro" id="IPR003347">
    <property type="entry name" value="JmjC_dom"/>
</dbReference>
<dbReference type="AlphaFoldDB" id="F0YF74"/>
<dbReference type="RefSeq" id="XP_009039165.1">
    <property type="nucleotide sequence ID" value="XM_009040917.1"/>
</dbReference>
<feature type="domain" description="JmjC" evidence="2">
    <location>
        <begin position="97"/>
        <end position="246"/>
    </location>
</feature>
<feature type="region of interest" description="Disordered" evidence="1">
    <location>
        <begin position="575"/>
        <end position="618"/>
    </location>
</feature>
<feature type="compositionally biased region" description="Polar residues" evidence="1">
    <location>
        <begin position="605"/>
        <end position="618"/>
    </location>
</feature>
<dbReference type="Gene3D" id="2.60.120.650">
    <property type="entry name" value="Cupin"/>
    <property type="match status" value="1"/>
</dbReference>
<dbReference type="GeneID" id="20225543"/>